<comment type="subcellular location">
    <subcellularLocation>
        <location evidence="1">Cell membrane</location>
        <topology evidence="1">Multi-pass membrane protein</topology>
    </subcellularLocation>
</comment>
<organism evidence="9 10">
    <name type="scientific">Mesobacillus persicus</name>
    <dbReference type="NCBI Taxonomy" id="930146"/>
    <lineage>
        <taxon>Bacteria</taxon>
        <taxon>Bacillati</taxon>
        <taxon>Bacillota</taxon>
        <taxon>Bacilli</taxon>
        <taxon>Bacillales</taxon>
        <taxon>Bacillaceae</taxon>
        <taxon>Mesobacillus</taxon>
    </lineage>
</organism>
<dbReference type="PANTHER" id="PTHR23501">
    <property type="entry name" value="MAJOR FACILITATOR SUPERFAMILY"/>
    <property type="match status" value="1"/>
</dbReference>
<keyword evidence="2" id="KW-0813">Transport</keyword>
<evidence type="ECO:0000313" key="9">
    <source>
        <dbReference type="EMBL" id="SEN32260.1"/>
    </source>
</evidence>
<dbReference type="AlphaFoldDB" id="A0A1H8FKX4"/>
<dbReference type="PRINTS" id="PR01036">
    <property type="entry name" value="TCRTETB"/>
</dbReference>
<name>A0A1H8FKX4_9BACI</name>
<dbReference type="STRING" id="930146.SAMN05192533_11196"/>
<feature type="transmembrane region" description="Helical" evidence="7">
    <location>
        <begin position="175"/>
        <end position="195"/>
    </location>
</feature>
<feature type="transmembrane region" description="Helical" evidence="7">
    <location>
        <begin position="475"/>
        <end position="498"/>
    </location>
</feature>
<evidence type="ECO:0000313" key="10">
    <source>
        <dbReference type="Proteomes" id="UP000198553"/>
    </source>
</evidence>
<evidence type="ECO:0000256" key="6">
    <source>
        <dbReference type="ARBA" id="ARBA00023136"/>
    </source>
</evidence>
<reference evidence="10" key="1">
    <citation type="submission" date="2016-10" db="EMBL/GenBank/DDBJ databases">
        <authorList>
            <person name="Varghese N."/>
            <person name="Submissions S."/>
        </authorList>
    </citation>
    <scope>NUCLEOTIDE SEQUENCE [LARGE SCALE GENOMIC DNA]</scope>
    <source>
        <strain evidence="10">B48,IBRC-M 10115,DSM 25386,CECT 8001</strain>
    </source>
</reference>
<feature type="transmembrane region" description="Helical" evidence="7">
    <location>
        <begin position="232"/>
        <end position="255"/>
    </location>
</feature>
<feature type="transmembrane region" description="Helical" evidence="7">
    <location>
        <begin position="340"/>
        <end position="360"/>
    </location>
</feature>
<dbReference type="Gene3D" id="1.20.1720.10">
    <property type="entry name" value="Multidrug resistance protein D"/>
    <property type="match status" value="1"/>
</dbReference>
<dbReference type="InterPro" id="IPR036259">
    <property type="entry name" value="MFS_trans_sf"/>
</dbReference>
<dbReference type="InterPro" id="IPR011701">
    <property type="entry name" value="MFS"/>
</dbReference>
<dbReference type="InterPro" id="IPR004638">
    <property type="entry name" value="EmrB-like"/>
</dbReference>
<evidence type="ECO:0000256" key="5">
    <source>
        <dbReference type="ARBA" id="ARBA00022989"/>
    </source>
</evidence>
<feature type="transmembrane region" description="Helical" evidence="7">
    <location>
        <begin position="207"/>
        <end position="226"/>
    </location>
</feature>
<dbReference type="EMBL" id="FOBW01000011">
    <property type="protein sequence ID" value="SEN32260.1"/>
    <property type="molecule type" value="Genomic_DNA"/>
</dbReference>
<sequence>MGRDRELLSSQDNGKRTKKTLVLASVMLATFMGAIEATIVSTAMPEIVGDLGGFSKYSWVFSAYLLMNAVTVLIYGKLADLFGRKPILIFGISIFLIGSILCGLATSMEMLIVFRLIQGFGAGAVTPIATTIIGDIYTKEERAKIQGYLSSVWGISAVSGPAIGGLLVEFVSWRYVFWLNIPLGFLAIAGIWFYLHEKVEKKKHKIDYSGAVLLTVAISTIMVLLVEGGVNIAWDSSLGISLGFVSVVAFILFVLNEKRVEEPMMPFSIWKERSILIANLTSLTTGVILIGISSFLPAFVQAVMEQSPIVAGFTLTAMSIGWPIASTLSGRLLLSIGFRATSLLGGGALILGSLLFANLSPEAGPLWAALGSFVIGIGMGLTSTAFIVSIQSTVSWEQRGAATASNMFMRNFGNTLGAALLGGVLNSSIKADLTGQSEFAQSDVSLESINHLLGETERNQLSESMKGLLQETLTGALHTVYLVVLGFAILSMILVVFLPKKEVEKEETISS</sequence>
<dbReference type="Pfam" id="PF07690">
    <property type="entry name" value="MFS_1"/>
    <property type="match status" value="1"/>
</dbReference>
<feature type="transmembrane region" description="Helical" evidence="7">
    <location>
        <begin position="366"/>
        <end position="390"/>
    </location>
</feature>
<feature type="transmembrane region" description="Helical" evidence="7">
    <location>
        <begin position="112"/>
        <end position="133"/>
    </location>
</feature>
<dbReference type="PROSITE" id="PS50850">
    <property type="entry name" value="MFS"/>
    <property type="match status" value="1"/>
</dbReference>
<dbReference type="GO" id="GO:0005886">
    <property type="term" value="C:plasma membrane"/>
    <property type="evidence" value="ECO:0007669"/>
    <property type="project" value="UniProtKB-SubCell"/>
</dbReference>
<feature type="transmembrane region" description="Helical" evidence="7">
    <location>
        <begin position="411"/>
        <end position="429"/>
    </location>
</feature>
<feature type="transmembrane region" description="Helical" evidence="7">
    <location>
        <begin position="57"/>
        <end position="75"/>
    </location>
</feature>
<evidence type="ECO:0000256" key="1">
    <source>
        <dbReference type="ARBA" id="ARBA00004651"/>
    </source>
</evidence>
<keyword evidence="4 7" id="KW-0812">Transmembrane</keyword>
<evidence type="ECO:0000256" key="2">
    <source>
        <dbReference type="ARBA" id="ARBA00022448"/>
    </source>
</evidence>
<feature type="transmembrane region" description="Helical" evidence="7">
    <location>
        <begin position="145"/>
        <end position="163"/>
    </location>
</feature>
<feature type="transmembrane region" description="Helical" evidence="7">
    <location>
        <begin position="87"/>
        <end position="106"/>
    </location>
</feature>
<evidence type="ECO:0000256" key="7">
    <source>
        <dbReference type="SAM" id="Phobius"/>
    </source>
</evidence>
<feature type="transmembrane region" description="Helical" evidence="7">
    <location>
        <begin position="21"/>
        <end position="45"/>
    </location>
</feature>
<dbReference type="PANTHER" id="PTHR23501:SF191">
    <property type="entry name" value="VACUOLAR BASIC AMINO ACID TRANSPORTER 4"/>
    <property type="match status" value="1"/>
</dbReference>
<proteinExistence type="predicted"/>
<keyword evidence="5 7" id="KW-1133">Transmembrane helix</keyword>
<protein>
    <submittedName>
        <fullName evidence="9">Drug resistance transporter, EmrB/QacA subfamily</fullName>
    </submittedName>
</protein>
<dbReference type="Gene3D" id="1.20.1250.20">
    <property type="entry name" value="MFS general substrate transporter like domains"/>
    <property type="match status" value="1"/>
</dbReference>
<feature type="transmembrane region" description="Helical" evidence="7">
    <location>
        <begin position="308"/>
        <end position="328"/>
    </location>
</feature>
<dbReference type="GO" id="GO:0022857">
    <property type="term" value="F:transmembrane transporter activity"/>
    <property type="evidence" value="ECO:0007669"/>
    <property type="project" value="InterPro"/>
</dbReference>
<gene>
    <name evidence="9" type="ORF">SAMN05192533_11196</name>
</gene>
<evidence type="ECO:0000259" key="8">
    <source>
        <dbReference type="PROSITE" id="PS50850"/>
    </source>
</evidence>
<dbReference type="CDD" id="cd17502">
    <property type="entry name" value="MFS_Azr1_MDR_like"/>
    <property type="match status" value="1"/>
</dbReference>
<keyword evidence="6 7" id="KW-0472">Membrane</keyword>
<keyword evidence="3" id="KW-1003">Cell membrane</keyword>
<evidence type="ECO:0000256" key="4">
    <source>
        <dbReference type="ARBA" id="ARBA00022692"/>
    </source>
</evidence>
<dbReference type="InterPro" id="IPR020846">
    <property type="entry name" value="MFS_dom"/>
</dbReference>
<dbReference type="Proteomes" id="UP000198553">
    <property type="component" value="Unassembled WGS sequence"/>
</dbReference>
<dbReference type="RefSeq" id="WP_280139979.1">
    <property type="nucleotide sequence ID" value="NZ_FOBW01000011.1"/>
</dbReference>
<dbReference type="SUPFAM" id="SSF103473">
    <property type="entry name" value="MFS general substrate transporter"/>
    <property type="match status" value="1"/>
</dbReference>
<feature type="transmembrane region" description="Helical" evidence="7">
    <location>
        <begin position="276"/>
        <end position="296"/>
    </location>
</feature>
<keyword evidence="10" id="KW-1185">Reference proteome</keyword>
<feature type="domain" description="Major facilitator superfamily (MFS) profile" evidence="8">
    <location>
        <begin position="22"/>
        <end position="503"/>
    </location>
</feature>
<accession>A0A1H8FKX4</accession>
<evidence type="ECO:0000256" key="3">
    <source>
        <dbReference type="ARBA" id="ARBA00022475"/>
    </source>
</evidence>
<dbReference type="NCBIfam" id="TIGR00711">
    <property type="entry name" value="efflux_EmrB"/>
    <property type="match status" value="1"/>
</dbReference>
<dbReference type="FunFam" id="1.20.1720.10:FF:000004">
    <property type="entry name" value="EmrB/QacA family drug resistance transporter"/>
    <property type="match status" value="1"/>
</dbReference>